<dbReference type="PANTHER" id="PTHR36512:SF3">
    <property type="entry name" value="BLR5678 PROTEIN"/>
    <property type="match status" value="1"/>
</dbReference>
<accession>A0ABU3BPN9</accession>
<gene>
    <name evidence="3" type="ORF">RM540_05810</name>
</gene>
<organism evidence="3 4">
    <name type="scientific">Rubrivirga litoralis</name>
    <dbReference type="NCBI Taxonomy" id="3075598"/>
    <lineage>
        <taxon>Bacteria</taxon>
        <taxon>Pseudomonadati</taxon>
        <taxon>Rhodothermota</taxon>
        <taxon>Rhodothermia</taxon>
        <taxon>Rhodothermales</taxon>
        <taxon>Rubricoccaceae</taxon>
        <taxon>Rubrivirga</taxon>
    </lineage>
</organism>
<proteinExistence type="inferred from homology"/>
<feature type="chain" id="PRO_5046707539" evidence="2">
    <location>
        <begin position="21"/>
        <end position="379"/>
    </location>
</feature>
<protein>
    <submittedName>
        <fullName evidence="3">P1 family peptidase</fullName>
    </submittedName>
</protein>
<evidence type="ECO:0000313" key="4">
    <source>
        <dbReference type="Proteomes" id="UP001267426"/>
    </source>
</evidence>
<evidence type="ECO:0000256" key="2">
    <source>
        <dbReference type="SAM" id="SignalP"/>
    </source>
</evidence>
<dbReference type="Pfam" id="PF03576">
    <property type="entry name" value="Peptidase_S58"/>
    <property type="match status" value="1"/>
</dbReference>
<evidence type="ECO:0000313" key="3">
    <source>
        <dbReference type="EMBL" id="MDT0631261.1"/>
    </source>
</evidence>
<comment type="similarity">
    <text evidence="1">Belongs to the peptidase S58 family.</text>
</comment>
<dbReference type="CDD" id="cd02253">
    <property type="entry name" value="DmpA"/>
    <property type="match status" value="1"/>
</dbReference>
<comment type="caution">
    <text evidence="3">The sequence shown here is derived from an EMBL/GenBank/DDBJ whole genome shotgun (WGS) entry which is preliminary data.</text>
</comment>
<reference evidence="3 4" key="1">
    <citation type="submission" date="2023-09" db="EMBL/GenBank/DDBJ databases">
        <authorList>
            <person name="Rey-Velasco X."/>
        </authorList>
    </citation>
    <scope>NUCLEOTIDE SEQUENCE [LARGE SCALE GENOMIC DNA]</scope>
    <source>
        <strain evidence="3 4">F394</strain>
    </source>
</reference>
<dbReference type="Proteomes" id="UP001267426">
    <property type="component" value="Unassembled WGS sequence"/>
</dbReference>
<sequence length="379" mass="38496">MTRLSVWTAALLLAATAAHAQSGAERPRARDVGVVVGILPPGPLDAITDVAGVRVGHATVVEGDSVRTGVTALLPHGGNVYREPVPAAIVVGNGYGKLLGVTQVRELGEIETPILLTCTLCVWTAADALVDLLLAAPGMEEVRSINPVVGETNDGFLNDIRRRPIRPEHVAEALAAASGGAVAEGAVGAGTGTVAFGWKGGIGTSSRAVPPALGGGTVGVLVQSNFGGVLTVNGAPVGRELGPFAFQSGLGESADGSIMIVVATDAALDARLLERLASRALAGLARTGASLTNGSGDYVIAFSTARSGEPLVPNSAMSPLFQAVAEATEEAVYNSLFRATTVAGHRGTVEALPLDRVLEVLDAYGVRGWDRSLPPGGDR</sequence>
<dbReference type="EMBL" id="JAVRHT010000010">
    <property type="protein sequence ID" value="MDT0631261.1"/>
    <property type="molecule type" value="Genomic_DNA"/>
</dbReference>
<keyword evidence="4" id="KW-1185">Reference proteome</keyword>
<feature type="signal peptide" evidence="2">
    <location>
        <begin position="1"/>
        <end position="20"/>
    </location>
</feature>
<dbReference type="InterPro" id="IPR005321">
    <property type="entry name" value="Peptidase_S58_DmpA"/>
</dbReference>
<dbReference type="PANTHER" id="PTHR36512">
    <property type="entry name" value="D-AMINOPEPTIDASE"/>
    <property type="match status" value="1"/>
</dbReference>
<dbReference type="InterPro" id="IPR016117">
    <property type="entry name" value="ArgJ-like_dom_sf"/>
</dbReference>
<dbReference type="Gene3D" id="3.60.70.12">
    <property type="entry name" value="L-amino peptidase D-ALA esterase/amidase"/>
    <property type="match status" value="1"/>
</dbReference>
<keyword evidence="2" id="KW-0732">Signal</keyword>
<dbReference type="SUPFAM" id="SSF56266">
    <property type="entry name" value="DmpA/ArgJ-like"/>
    <property type="match status" value="1"/>
</dbReference>
<name>A0ABU3BPN9_9BACT</name>
<evidence type="ECO:0000256" key="1">
    <source>
        <dbReference type="ARBA" id="ARBA00007068"/>
    </source>
</evidence>